<dbReference type="NCBIfam" id="TIGR00138">
    <property type="entry name" value="rsmG_gidB"/>
    <property type="match status" value="1"/>
</dbReference>
<dbReference type="InterPro" id="IPR003682">
    <property type="entry name" value="rRNA_ssu_MeTfrase_G"/>
</dbReference>
<accession>A0A1J5T7W0</accession>
<dbReference type="EMBL" id="MLJW01000006">
    <property type="protein sequence ID" value="OIR16969.1"/>
    <property type="molecule type" value="Genomic_DNA"/>
</dbReference>
<name>A0A1J5T7W0_9ZZZZ</name>
<sequence length="207" mass="22885">MNLEQELAEGATAMGLEVTSEQRVKLLDYLALLHKWNAVYNLTAIRQQEQMVSNHLLDSLAVLPYLWPQRWLDVGCGGGLPGLVLAVMRPEWSFTLLDSNSKKTGFVQQAAIELGLRNVEVRCGRVDQWQSPQKFDGIISRAFAEAADFVALTRHLLAEGGRWAAMKGAPEQELARLPAGVKVEKVITLQVPKLEAARSLVVLGVEK</sequence>
<dbReference type="GO" id="GO:0005829">
    <property type="term" value="C:cytosol"/>
    <property type="evidence" value="ECO:0007669"/>
    <property type="project" value="TreeGrafter"/>
</dbReference>
<dbReference type="HAMAP" id="MF_00074">
    <property type="entry name" value="16SrRNA_methyltr_G"/>
    <property type="match status" value="1"/>
</dbReference>
<dbReference type="PANTHER" id="PTHR31760">
    <property type="entry name" value="S-ADENOSYL-L-METHIONINE-DEPENDENT METHYLTRANSFERASES SUPERFAMILY PROTEIN"/>
    <property type="match status" value="1"/>
</dbReference>
<organism evidence="4">
    <name type="scientific">mine drainage metagenome</name>
    <dbReference type="NCBI Taxonomy" id="410659"/>
    <lineage>
        <taxon>unclassified sequences</taxon>
        <taxon>metagenomes</taxon>
        <taxon>ecological metagenomes</taxon>
    </lineage>
</organism>
<evidence type="ECO:0000256" key="1">
    <source>
        <dbReference type="ARBA" id="ARBA00022490"/>
    </source>
</evidence>
<keyword evidence="1" id="KW-0963">Cytoplasm</keyword>
<dbReference type="SUPFAM" id="SSF53335">
    <property type="entry name" value="S-adenosyl-L-methionine-dependent methyltransferases"/>
    <property type="match status" value="1"/>
</dbReference>
<reference evidence="4" key="1">
    <citation type="submission" date="2016-10" db="EMBL/GenBank/DDBJ databases">
        <title>Sequence of Gallionella enrichment culture.</title>
        <authorList>
            <person name="Poehlein A."/>
            <person name="Muehling M."/>
            <person name="Daniel R."/>
        </authorList>
    </citation>
    <scope>NUCLEOTIDE SEQUENCE</scope>
</reference>
<dbReference type="Pfam" id="PF02527">
    <property type="entry name" value="GidB"/>
    <property type="match status" value="1"/>
</dbReference>
<dbReference type="PIRSF" id="PIRSF003078">
    <property type="entry name" value="GidB"/>
    <property type="match status" value="1"/>
</dbReference>
<evidence type="ECO:0000256" key="2">
    <source>
        <dbReference type="ARBA" id="ARBA00022552"/>
    </source>
</evidence>
<evidence type="ECO:0000313" key="4">
    <source>
        <dbReference type="EMBL" id="OIR16969.1"/>
    </source>
</evidence>
<dbReference type="EC" id="2.1.1.170" evidence="4"/>
<protein>
    <submittedName>
        <fullName evidence="4">Ribosomal RNA small subunit methyltransferase G</fullName>
        <ecNumber evidence="4">2.1.1.170</ecNumber>
    </submittedName>
</protein>
<keyword evidence="3 4" id="KW-0808">Transferase</keyword>
<dbReference type="InterPro" id="IPR029063">
    <property type="entry name" value="SAM-dependent_MTases_sf"/>
</dbReference>
<keyword evidence="4" id="KW-0489">Methyltransferase</keyword>
<keyword evidence="2" id="KW-0698">rRNA processing</keyword>
<dbReference type="PANTHER" id="PTHR31760:SF0">
    <property type="entry name" value="S-ADENOSYL-L-METHIONINE-DEPENDENT METHYLTRANSFERASES SUPERFAMILY PROTEIN"/>
    <property type="match status" value="1"/>
</dbReference>
<dbReference type="AlphaFoldDB" id="A0A1J5T7W0"/>
<comment type="caution">
    <text evidence="4">The sequence shown here is derived from an EMBL/GenBank/DDBJ whole genome shotgun (WGS) entry which is preliminary data.</text>
</comment>
<proteinExistence type="inferred from homology"/>
<dbReference type="Gene3D" id="3.40.50.150">
    <property type="entry name" value="Vaccinia Virus protein VP39"/>
    <property type="match status" value="1"/>
</dbReference>
<dbReference type="CDD" id="cd02440">
    <property type="entry name" value="AdoMet_MTases"/>
    <property type="match status" value="1"/>
</dbReference>
<gene>
    <name evidence="4" type="primary">rsmG_1</name>
    <name evidence="4" type="ORF">GALL_27900</name>
</gene>
<dbReference type="GO" id="GO:0070043">
    <property type="term" value="F:rRNA (guanine-N7-)-methyltransferase activity"/>
    <property type="evidence" value="ECO:0007669"/>
    <property type="project" value="TreeGrafter"/>
</dbReference>
<evidence type="ECO:0000256" key="3">
    <source>
        <dbReference type="ARBA" id="ARBA00022679"/>
    </source>
</evidence>